<feature type="non-terminal residue" evidence="6">
    <location>
        <position position="1"/>
    </location>
</feature>
<dbReference type="Gene3D" id="1.20.58.60">
    <property type="match status" value="1"/>
</dbReference>
<dbReference type="AlphaFoldDB" id="A0A8S4A577"/>
<dbReference type="GO" id="GO:0034993">
    <property type="term" value="C:meiotic nuclear membrane microtubule tethering complex"/>
    <property type="evidence" value="ECO:0007669"/>
    <property type="project" value="TreeGrafter"/>
</dbReference>
<dbReference type="GO" id="GO:0005737">
    <property type="term" value="C:cytoplasm"/>
    <property type="evidence" value="ECO:0007669"/>
    <property type="project" value="TreeGrafter"/>
</dbReference>
<dbReference type="OrthoDB" id="6538186at2759"/>
<evidence type="ECO:0000256" key="3">
    <source>
        <dbReference type="ARBA" id="ARBA00022737"/>
    </source>
</evidence>
<evidence type="ECO:0000313" key="7">
    <source>
        <dbReference type="Proteomes" id="UP000678393"/>
    </source>
</evidence>
<evidence type="ECO:0000256" key="5">
    <source>
        <dbReference type="ARBA" id="ARBA00023136"/>
    </source>
</evidence>
<keyword evidence="5" id="KW-0472">Membrane</keyword>
<dbReference type="Proteomes" id="UP000678393">
    <property type="component" value="Unassembled WGS sequence"/>
</dbReference>
<keyword evidence="2" id="KW-0812">Transmembrane</keyword>
<proteinExistence type="predicted"/>
<reference evidence="6" key="1">
    <citation type="submission" date="2021-04" db="EMBL/GenBank/DDBJ databases">
        <authorList>
            <consortium name="Molecular Ecology Group"/>
        </authorList>
    </citation>
    <scope>NUCLEOTIDE SEQUENCE</scope>
</reference>
<evidence type="ECO:0000256" key="2">
    <source>
        <dbReference type="ARBA" id="ARBA00022692"/>
    </source>
</evidence>
<dbReference type="EMBL" id="CAJHNH020008448">
    <property type="protein sequence ID" value="CAG5135690.1"/>
    <property type="molecule type" value="Genomic_DNA"/>
</dbReference>
<dbReference type="PANTHER" id="PTHR47535">
    <property type="entry name" value="MUSCLE-SPECIFIC PROTEIN 300 KDA, ISOFORM G"/>
    <property type="match status" value="1"/>
</dbReference>
<dbReference type="PANTHER" id="PTHR47535:SF1">
    <property type="entry name" value="NESPRIN-1"/>
    <property type="match status" value="1"/>
</dbReference>
<dbReference type="GO" id="GO:0051015">
    <property type="term" value="F:actin filament binding"/>
    <property type="evidence" value="ECO:0007669"/>
    <property type="project" value="TreeGrafter"/>
</dbReference>
<keyword evidence="4" id="KW-1133">Transmembrane helix</keyword>
<dbReference type="InterPro" id="IPR052403">
    <property type="entry name" value="LINC-complex_assoc"/>
</dbReference>
<comment type="subcellular location">
    <subcellularLocation>
        <location evidence="1">Membrane</location>
    </subcellularLocation>
</comment>
<dbReference type="GO" id="GO:0007097">
    <property type="term" value="P:nuclear migration"/>
    <property type="evidence" value="ECO:0007669"/>
    <property type="project" value="TreeGrafter"/>
</dbReference>
<accession>A0A8S4A577</accession>
<keyword evidence="7" id="KW-1185">Reference proteome</keyword>
<dbReference type="SUPFAM" id="SSF46966">
    <property type="entry name" value="Spectrin repeat"/>
    <property type="match status" value="1"/>
</dbReference>
<comment type="caution">
    <text evidence="6">The sequence shown here is derived from an EMBL/GenBank/DDBJ whole genome shotgun (WGS) entry which is preliminary data.</text>
</comment>
<evidence type="ECO:0000313" key="6">
    <source>
        <dbReference type="EMBL" id="CAG5135690.1"/>
    </source>
</evidence>
<protein>
    <submittedName>
        <fullName evidence="6">Uncharacterized protein</fullName>
    </submittedName>
</protein>
<organism evidence="6 7">
    <name type="scientific">Candidula unifasciata</name>
    <dbReference type="NCBI Taxonomy" id="100452"/>
    <lineage>
        <taxon>Eukaryota</taxon>
        <taxon>Metazoa</taxon>
        <taxon>Spiralia</taxon>
        <taxon>Lophotrochozoa</taxon>
        <taxon>Mollusca</taxon>
        <taxon>Gastropoda</taxon>
        <taxon>Heterobranchia</taxon>
        <taxon>Euthyneura</taxon>
        <taxon>Panpulmonata</taxon>
        <taxon>Eupulmonata</taxon>
        <taxon>Stylommatophora</taxon>
        <taxon>Helicina</taxon>
        <taxon>Helicoidea</taxon>
        <taxon>Geomitridae</taxon>
        <taxon>Candidula</taxon>
    </lineage>
</organism>
<keyword evidence="3" id="KW-0677">Repeat</keyword>
<sequence length="178" mass="20366">MKSRYAALVKNSKDVVDQTEEQVGSYEEYRKSYDECYNWLAKSKHQVEHLADYSGDKKTLQDKLHQLKVFKATLGQGHELLNLVTTKGERLSGATTYSQGQDALLKERKSLQEDWNAFASVVNNIEHKLETSIAQWKDLDDENSALNGWIEMMENKLKSCVQPTAHLSNTRSQLQKAE</sequence>
<evidence type="ECO:0000256" key="4">
    <source>
        <dbReference type="ARBA" id="ARBA00022989"/>
    </source>
</evidence>
<dbReference type="GO" id="GO:0005640">
    <property type="term" value="C:nuclear outer membrane"/>
    <property type="evidence" value="ECO:0007669"/>
    <property type="project" value="TreeGrafter"/>
</dbReference>
<evidence type="ECO:0000256" key="1">
    <source>
        <dbReference type="ARBA" id="ARBA00004370"/>
    </source>
</evidence>
<gene>
    <name evidence="6" type="ORF">CUNI_LOCUS21248</name>
</gene>
<name>A0A8S4A577_9EUPU</name>